<dbReference type="InterPro" id="IPR028614">
    <property type="entry name" value="GDP_fucose/colitose_synth"/>
</dbReference>
<feature type="site" description="Important for catalytic activity" evidence="5">
    <location>
        <position position="113"/>
    </location>
</feature>
<feature type="domain" description="NAD-dependent epimerase/dehydratase" evidence="6">
    <location>
        <begin position="12"/>
        <end position="243"/>
    </location>
</feature>
<evidence type="ECO:0000256" key="4">
    <source>
        <dbReference type="ARBA" id="ARBA00023235"/>
    </source>
</evidence>
<feature type="binding site" evidence="5">
    <location>
        <position position="193"/>
    </location>
    <ligand>
        <name>substrate</name>
    </ligand>
</feature>
<dbReference type="EMBL" id="PTIX01000010">
    <property type="protein sequence ID" value="PPK66327.1"/>
    <property type="molecule type" value="Genomic_DNA"/>
</dbReference>
<dbReference type="InterPro" id="IPR036291">
    <property type="entry name" value="NAD(P)-bd_dom_sf"/>
</dbReference>
<evidence type="ECO:0000259" key="6">
    <source>
        <dbReference type="Pfam" id="PF01370"/>
    </source>
</evidence>
<feature type="binding site" evidence="5">
    <location>
        <position position="185"/>
    </location>
    <ligand>
        <name>NADP(+)</name>
        <dbReference type="ChEBI" id="CHEBI:58349"/>
    </ligand>
</feature>
<gene>
    <name evidence="5" type="primary">fcl</name>
    <name evidence="7" type="ORF">CLV40_11031</name>
</gene>
<evidence type="ECO:0000313" key="8">
    <source>
        <dbReference type="Proteomes" id="UP000239203"/>
    </source>
</evidence>
<comment type="function">
    <text evidence="5">Catalyzes the two-step NADP-dependent conversion of GDP-4-dehydro-6-deoxy-D-mannose to GDP-fucose, involving an epimerase and a reductase reaction.</text>
</comment>
<keyword evidence="2 5" id="KW-0521">NADP</keyword>
<organism evidence="7 8">
    <name type="scientific">Actinokineospora auranticolor</name>
    <dbReference type="NCBI Taxonomy" id="155976"/>
    <lineage>
        <taxon>Bacteria</taxon>
        <taxon>Bacillati</taxon>
        <taxon>Actinomycetota</taxon>
        <taxon>Actinomycetes</taxon>
        <taxon>Pseudonocardiales</taxon>
        <taxon>Pseudonocardiaceae</taxon>
        <taxon>Actinokineospora</taxon>
    </lineage>
</organism>
<dbReference type="GO" id="GO:0042351">
    <property type="term" value="P:'de novo' GDP-L-fucose biosynthetic process"/>
    <property type="evidence" value="ECO:0007669"/>
    <property type="project" value="UniProtKB-UniRule"/>
</dbReference>
<evidence type="ECO:0000256" key="5">
    <source>
        <dbReference type="HAMAP-Rule" id="MF_00956"/>
    </source>
</evidence>
<dbReference type="Gene3D" id="3.40.50.720">
    <property type="entry name" value="NAD(P)-binding Rossmann-like Domain"/>
    <property type="match status" value="1"/>
</dbReference>
<dbReference type="InterPro" id="IPR001509">
    <property type="entry name" value="Epimerase_deHydtase"/>
</dbReference>
<feature type="active site" description="Proton donor/acceptor" evidence="5">
    <location>
        <position position="142"/>
    </location>
</feature>
<dbReference type="AlphaFoldDB" id="A0A2S6GM83"/>
<comment type="catalytic activity">
    <reaction evidence="5">
        <text>GDP-beta-L-fucose + NADP(+) = GDP-4-dehydro-alpha-D-rhamnose + NADPH + H(+)</text>
        <dbReference type="Rhea" id="RHEA:18885"/>
        <dbReference type="ChEBI" id="CHEBI:15378"/>
        <dbReference type="ChEBI" id="CHEBI:57273"/>
        <dbReference type="ChEBI" id="CHEBI:57783"/>
        <dbReference type="ChEBI" id="CHEBI:57964"/>
        <dbReference type="ChEBI" id="CHEBI:58349"/>
        <dbReference type="EC" id="1.1.1.271"/>
    </reaction>
</comment>
<keyword evidence="4 5" id="KW-0413">Isomerase</keyword>
<keyword evidence="3 5" id="KW-0560">Oxidoreductase</keyword>
<dbReference type="Gene3D" id="3.90.25.10">
    <property type="entry name" value="UDP-galactose 4-epimerase, domain 1"/>
    <property type="match status" value="1"/>
</dbReference>
<evidence type="ECO:0000256" key="2">
    <source>
        <dbReference type="ARBA" id="ARBA00022857"/>
    </source>
</evidence>
<sequence>MRAPELTPDARIFVAGHRGLAGSALCRRLRAAGYENLVLAESSEVDLRARGATARFLADNAPAAIVLCAARGGGIAAEAAQPADFLSDNLRIQLSVLDAARALRVPRLLFLGSSRLYPRESRQPIRETSLLSGPLEPANHTYAIGKFAGMAQVRAVREQDGLPWITALPTNLYGPGDNFHPTDSHVLAGLMRRFHEAAQTGAESVAVWGTGTPRREFLHADDLADACITLLSHYDRAEPVNVGTGRDISIADLARMIADTVGYQGGITFDPSRPDGTPRRVLDIGVLTALGWAPRIRLRAGVASTYQWYLNSLALPRPRMAVRGHEVVR</sequence>
<dbReference type="Pfam" id="PF01370">
    <property type="entry name" value="Epimerase"/>
    <property type="match status" value="1"/>
</dbReference>
<reference evidence="7 8" key="1">
    <citation type="submission" date="2018-02" db="EMBL/GenBank/DDBJ databases">
        <title>Genomic Encyclopedia of Archaeal and Bacterial Type Strains, Phase II (KMG-II): from individual species to whole genera.</title>
        <authorList>
            <person name="Goeker M."/>
        </authorList>
    </citation>
    <scope>NUCLEOTIDE SEQUENCE [LARGE SCALE GENOMIC DNA]</scope>
    <source>
        <strain evidence="7 8">YU 961-1</strain>
    </source>
</reference>
<dbReference type="UniPathway" id="UPA00128">
    <property type="reaction ID" value="UER00191"/>
</dbReference>
<dbReference type="RefSeq" id="WP_104480325.1">
    <property type="nucleotide sequence ID" value="NZ_CP154825.1"/>
</dbReference>
<dbReference type="PANTHER" id="PTHR43238:SF1">
    <property type="entry name" value="GDP-L-FUCOSE SYNTHASE"/>
    <property type="match status" value="1"/>
</dbReference>
<feature type="binding site" evidence="5">
    <location>
        <position position="208"/>
    </location>
    <ligand>
        <name>substrate</name>
    </ligand>
</feature>
<feature type="binding site" evidence="5">
    <location>
        <begin position="16"/>
        <end position="22"/>
    </location>
    <ligand>
        <name>NADP(+)</name>
        <dbReference type="ChEBI" id="CHEBI:58349"/>
    </ligand>
</feature>
<feature type="binding site" evidence="5">
    <location>
        <position position="146"/>
    </location>
    <ligand>
        <name>NADP(+)</name>
        <dbReference type="ChEBI" id="CHEBI:58349"/>
    </ligand>
</feature>
<protein>
    <recommendedName>
        <fullName evidence="5">GDP-L-fucose synthase</fullName>
        <ecNumber evidence="5">1.1.1.271</ecNumber>
    </recommendedName>
    <alternativeName>
        <fullName evidence="5">GDP-4-keto-6-deoxy-D-mannose-3,5-epimerase-4-reductase</fullName>
    </alternativeName>
</protein>
<dbReference type="GO" id="GO:0016853">
    <property type="term" value="F:isomerase activity"/>
    <property type="evidence" value="ECO:0007669"/>
    <property type="project" value="UniProtKB-KW"/>
</dbReference>
<comment type="similarity">
    <text evidence="1 5">Belongs to the NAD(P)-dependent epimerase/dehydratase family. Fucose synthase subfamily.</text>
</comment>
<proteinExistence type="inferred from homology"/>
<dbReference type="SUPFAM" id="SSF51735">
    <property type="entry name" value="NAD(P)-binding Rossmann-fold domains"/>
    <property type="match status" value="1"/>
</dbReference>
<dbReference type="OrthoDB" id="9811425at2"/>
<name>A0A2S6GM83_9PSEU</name>
<dbReference type="EC" id="1.1.1.271" evidence="5"/>
<dbReference type="HAMAP" id="MF_00956">
    <property type="entry name" value="GDP_fucose_synth"/>
    <property type="match status" value="1"/>
</dbReference>
<dbReference type="GO" id="GO:0050577">
    <property type="term" value="F:GDP-L-fucose synthase activity"/>
    <property type="evidence" value="ECO:0007669"/>
    <property type="project" value="UniProtKB-UniRule"/>
</dbReference>
<accession>A0A2S6GM83</accession>
<feature type="binding site" evidence="5">
    <location>
        <position position="215"/>
    </location>
    <ligand>
        <name>substrate</name>
    </ligand>
</feature>
<feature type="binding site" evidence="5">
    <location>
        <begin position="111"/>
        <end position="114"/>
    </location>
    <ligand>
        <name>NADP(+)</name>
        <dbReference type="ChEBI" id="CHEBI:58349"/>
    </ligand>
</feature>
<comment type="pathway">
    <text evidence="5">Nucleotide-sugar biosynthesis; GDP-L-fucose biosynthesis via de novo pathway; GDP-L-fucose from GDP-alpha-D-mannose: step 2/2.</text>
</comment>
<evidence type="ECO:0000256" key="3">
    <source>
        <dbReference type="ARBA" id="ARBA00023002"/>
    </source>
</evidence>
<evidence type="ECO:0000256" key="1">
    <source>
        <dbReference type="ARBA" id="ARBA00005959"/>
    </source>
</evidence>
<feature type="binding site" evidence="5">
    <location>
        <position position="275"/>
    </location>
    <ligand>
        <name>substrate</name>
    </ligand>
</feature>
<dbReference type="GO" id="GO:0070401">
    <property type="term" value="F:NADP+ binding"/>
    <property type="evidence" value="ECO:0007669"/>
    <property type="project" value="UniProtKB-UniRule"/>
</dbReference>
<evidence type="ECO:0000313" key="7">
    <source>
        <dbReference type="EMBL" id="PPK66327.1"/>
    </source>
</evidence>
<dbReference type="CDD" id="cd05239">
    <property type="entry name" value="GDP_FS_SDR_e"/>
    <property type="match status" value="1"/>
</dbReference>
<keyword evidence="5" id="KW-0511">Multifunctional enzyme</keyword>
<dbReference type="PANTHER" id="PTHR43238">
    <property type="entry name" value="GDP-L-FUCOSE SYNTHASE"/>
    <property type="match status" value="1"/>
</dbReference>
<comment type="caution">
    <text evidence="5">Lacks conserved residue(s) required for the propagation of feature annotation.</text>
</comment>
<feature type="binding site" evidence="5">
    <location>
        <begin position="169"/>
        <end position="172"/>
    </location>
    <ligand>
        <name>NADP(+)</name>
        <dbReference type="ChEBI" id="CHEBI:58349"/>
    </ligand>
</feature>
<keyword evidence="8" id="KW-1185">Reference proteome</keyword>
<comment type="caution">
    <text evidence="7">The sequence shown here is derived from an EMBL/GenBank/DDBJ whole genome shotgun (WGS) entry which is preliminary data.</text>
</comment>
<dbReference type="Proteomes" id="UP000239203">
    <property type="component" value="Unassembled WGS sequence"/>
</dbReference>